<comment type="similarity">
    <text evidence="2">Belongs to the Fur family.</text>
</comment>
<keyword evidence="5" id="KW-0678">Repressor</keyword>
<dbReference type="InterPro" id="IPR036390">
    <property type="entry name" value="WH_DNA-bd_sf"/>
</dbReference>
<dbReference type="FunFam" id="1.10.10.10:FF:000007">
    <property type="entry name" value="Ferric uptake regulation protein"/>
    <property type="match status" value="1"/>
</dbReference>
<reference evidence="12" key="1">
    <citation type="submission" date="2018-05" db="EMBL/GenBank/DDBJ databases">
        <authorList>
            <person name="Lanie J.A."/>
            <person name="Ng W.-L."/>
            <person name="Kazmierczak K.M."/>
            <person name="Andrzejewski T.M."/>
            <person name="Davidsen T.M."/>
            <person name="Wayne K.J."/>
            <person name="Tettelin H."/>
            <person name="Glass J.I."/>
            <person name="Rusch D."/>
            <person name="Podicherti R."/>
            <person name="Tsui H.-C.T."/>
            <person name="Winkler M.E."/>
        </authorList>
    </citation>
    <scope>NUCLEOTIDE SEQUENCE</scope>
</reference>
<evidence type="ECO:0000256" key="2">
    <source>
        <dbReference type="ARBA" id="ARBA00007957"/>
    </source>
</evidence>
<evidence type="ECO:0000256" key="8">
    <source>
        <dbReference type="ARBA" id="ARBA00023004"/>
    </source>
</evidence>
<accession>A0A382AJY7</accession>
<evidence type="ECO:0000256" key="11">
    <source>
        <dbReference type="ARBA" id="ARBA00023163"/>
    </source>
</evidence>
<dbReference type="NCBIfam" id="NF006999">
    <property type="entry name" value="PRK09462.1"/>
    <property type="match status" value="1"/>
</dbReference>
<comment type="subunit">
    <text evidence="3">Homodimer.</text>
</comment>
<keyword evidence="7" id="KW-0862">Zinc</keyword>
<comment type="subcellular location">
    <subcellularLocation>
        <location evidence="1">Cytoplasm</location>
    </subcellularLocation>
</comment>
<evidence type="ECO:0000256" key="5">
    <source>
        <dbReference type="ARBA" id="ARBA00022491"/>
    </source>
</evidence>
<keyword evidence="8" id="KW-0408">Iron</keyword>
<dbReference type="Gene3D" id="1.10.10.10">
    <property type="entry name" value="Winged helix-like DNA-binding domain superfamily/Winged helix DNA-binding domain"/>
    <property type="match status" value="1"/>
</dbReference>
<dbReference type="Gene3D" id="3.30.1490.190">
    <property type="match status" value="1"/>
</dbReference>
<organism evidence="12">
    <name type="scientific">marine metagenome</name>
    <dbReference type="NCBI Taxonomy" id="408172"/>
    <lineage>
        <taxon>unclassified sequences</taxon>
        <taxon>metagenomes</taxon>
        <taxon>ecological metagenomes</taxon>
    </lineage>
</organism>
<protein>
    <recommendedName>
        <fullName evidence="13">Ferric uptake regulation protein</fullName>
    </recommendedName>
</protein>
<evidence type="ECO:0000256" key="1">
    <source>
        <dbReference type="ARBA" id="ARBA00004496"/>
    </source>
</evidence>
<evidence type="ECO:0000256" key="10">
    <source>
        <dbReference type="ARBA" id="ARBA00023125"/>
    </source>
</evidence>
<dbReference type="GO" id="GO:0008270">
    <property type="term" value="F:zinc ion binding"/>
    <property type="evidence" value="ECO:0007669"/>
    <property type="project" value="TreeGrafter"/>
</dbReference>
<sequence length="148" mass="16536">MSEKADLKRAGLKTTQPRLKILDILENSPVRHLGADDIYKNLLETGEQIGLATVYRVLTQFESSGLVIRHKFEGGPAVFELNDAAHHDHMVCVKCGQVFEFVESEIEQRQHKAASKVGFVIQDHSLYLYGICTGMQDHGHCSMKKNAA</sequence>
<dbReference type="InterPro" id="IPR036388">
    <property type="entry name" value="WH-like_DNA-bd_sf"/>
</dbReference>
<dbReference type="PANTHER" id="PTHR33202:SF2">
    <property type="entry name" value="FERRIC UPTAKE REGULATION PROTEIN"/>
    <property type="match status" value="1"/>
</dbReference>
<evidence type="ECO:0000313" key="12">
    <source>
        <dbReference type="EMBL" id="SVB01432.1"/>
    </source>
</evidence>
<dbReference type="InterPro" id="IPR043135">
    <property type="entry name" value="Fur_C"/>
</dbReference>
<name>A0A382AJY7_9ZZZZ</name>
<dbReference type="GO" id="GO:0045892">
    <property type="term" value="P:negative regulation of DNA-templated transcription"/>
    <property type="evidence" value="ECO:0007669"/>
    <property type="project" value="TreeGrafter"/>
</dbReference>
<dbReference type="GO" id="GO:1900705">
    <property type="term" value="P:negative regulation of siderophore biosynthetic process"/>
    <property type="evidence" value="ECO:0007669"/>
    <property type="project" value="TreeGrafter"/>
</dbReference>
<evidence type="ECO:0000256" key="7">
    <source>
        <dbReference type="ARBA" id="ARBA00022833"/>
    </source>
</evidence>
<evidence type="ECO:0000256" key="3">
    <source>
        <dbReference type="ARBA" id="ARBA00011738"/>
    </source>
</evidence>
<dbReference type="InterPro" id="IPR002481">
    <property type="entry name" value="FUR"/>
</dbReference>
<keyword evidence="9" id="KW-0805">Transcription regulation</keyword>
<gene>
    <name evidence="12" type="ORF">METZ01_LOCUS154286</name>
</gene>
<evidence type="ECO:0008006" key="13">
    <source>
        <dbReference type="Google" id="ProtNLM"/>
    </source>
</evidence>
<dbReference type="EMBL" id="UINC01025590">
    <property type="protein sequence ID" value="SVB01432.1"/>
    <property type="molecule type" value="Genomic_DNA"/>
</dbReference>
<keyword evidence="10" id="KW-0238">DNA-binding</keyword>
<dbReference type="GO" id="GO:0003700">
    <property type="term" value="F:DNA-binding transcription factor activity"/>
    <property type="evidence" value="ECO:0007669"/>
    <property type="project" value="InterPro"/>
</dbReference>
<evidence type="ECO:0000256" key="6">
    <source>
        <dbReference type="ARBA" id="ARBA00022723"/>
    </source>
</evidence>
<evidence type="ECO:0000256" key="9">
    <source>
        <dbReference type="ARBA" id="ARBA00023015"/>
    </source>
</evidence>
<keyword evidence="4" id="KW-0963">Cytoplasm</keyword>
<dbReference type="GO" id="GO:0005829">
    <property type="term" value="C:cytosol"/>
    <property type="evidence" value="ECO:0007669"/>
    <property type="project" value="TreeGrafter"/>
</dbReference>
<proteinExistence type="inferred from homology"/>
<dbReference type="PANTHER" id="PTHR33202">
    <property type="entry name" value="ZINC UPTAKE REGULATION PROTEIN"/>
    <property type="match status" value="1"/>
</dbReference>
<keyword evidence="6" id="KW-0479">Metal-binding</keyword>
<dbReference type="Pfam" id="PF01475">
    <property type="entry name" value="FUR"/>
    <property type="match status" value="1"/>
</dbReference>
<keyword evidence="11" id="KW-0804">Transcription</keyword>
<dbReference type="FunFam" id="3.30.1490.190:FF:000001">
    <property type="entry name" value="Ferric uptake regulation protein"/>
    <property type="match status" value="1"/>
</dbReference>
<dbReference type="GO" id="GO:0000976">
    <property type="term" value="F:transcription cis-regulatory region binding"/>
    <property type="evidence" value="ECO:0007669"/>
    <property type="project" value="TreeGrafter"/>
</dbReference>
<dbReference type="SUPFAM" id="SSF46785">
    <property type="entry name" value="Winged helix' DNA-binding domain"/>
    <property type="match status" value="1"/>
</dbReference>
<dbReference type="CDD" id="cd07153">
    <property type="entry name" value="Fur_like"/>
    <property type="match status" value="1"/>
</dbReference>
<dbReference type="AlphaFoldDB" id="A0A382AJY7"/>
<evidence type="ECO:0000256" key="4">
    <source>
        <dbReference type="ARBA" id="ARBA00022490"/>
    </source>
</evidence>